<dbReference type="GO" id="GO:0006364">
    <property type="term" value="P:rRNA processing"/>
    <property type="evidence" value="ECO:0007669"/>
    <property type="project" value="UniProtKB-KW"/>
</dbReference>
<keyword evidence="4" id="KW-0677">Repeat</keyword>
<dbReference type="InterPro" id="IPR015943">
    <property type="entry name" value="WD40/YVTN_repeat-like_dom_sf"/>
</dbReference>
<reference evidence="9 10" key="1">
    <citation type="submission" date="2019-02" db="EMBL/GenBank/DDBJ databases">
        <title>Genome sequencing of the rare red list fungi Phlebia centrifuga.</title>
        <authorList>
            <person name="Buettner E."/>
            <person name="Kellner H."/>
        </authorList>
    </citation>
    <scope>NUCLEOTIDE SEQUENCE [LARGE SCALE GENOMIC DNA]</scope>
    <source>
        <strain evidence="9 10">DSM 108282</strain>
    </source>
</reference>
<dbReference type="PANTHER" id="PTHR19924:SF26">
    <property type="entry name" value="U3 SMALL NUCLEOLAR RNA-ASSOCIATED PROTEIN 15 HOMOLOG"/>
    <property type="match status" value="1"/>
</dbReference>
<keyword evidence="2" id="KW-0698">rRNA processing</keyword>
<evidence type="ECO:0000256" key="2">
    <source>
        <dbReference type="ARBA" id="ARBA00022552"/>
    </source>
</evidence>
<organism evidence="9 10">
    <name type="scientific">Hermanssonia centrifuga</name>
    <dbReference type="NCBI Taxonomy" id="98765"/>
    <lineage>
        <taxon>Eukaryota</taxon>
        <taxon>Fungi</taxon>
        <taxon>Dikarya</taxon>
        <taxon>Basidiomycota</taxon>
        <taxon>Agaricomycotina</taxon>
        <taxon>Agaricomycetes</taxon>
        <taxon>Polyporales</taxon>
        <taxon>Meruliaceae</taxon>
        <taxon>Hermanssonia</taxon>
    </lineage>
</organism>
<evidence type="ECO:0000256" key="7">
    <source>
        <dbReference type="SAM" id="MobiDB-lite"/>
    </source>
</evidence>
<evidence type="ECO:0000256" key="4">
    <source>
        <dbReference type="ARBA" id="ARBA00022737"/>
    </source>
</evidence>
<dbReference type="InterPro" id="IPR036322">
    <property type="entry name" value="WD40_repeat_dom_sf"/>
</dbReference>
<feature type="repeat" description="WD" evidence="6">
    <location>
        <begin position="1"/>
        <end position="32"/>
    </location>
</feature>
<dbReference type="Proteomes" id="UP000309038">
    <property type="component" value="Unassembled WGS sequence"/>
</dbReference>
<name>A0A4S4KJN2_9APHY</name>
<comment type="caution">
    <text evidence="9">The sequence shown here is derived from an EMBL/GenBank/DDBJ whole genome shotgun (WGS) entry which is preliminary data.</text>
</comment>
<evidence type="ECO:0000313" key="9">
    <source>
        <dbReference type="EMBL" id="THG98090.1"/>
    </source>
</evidence>
<dbReference type="PANTHER" id="PTHR19924">
    <property type="entry name" value="UTP15 U3 SMALL NUCLEOLAR RNA-ASSOCIATED PROTEIN 15 FAMILY MEMBER"/>
    <property type="match status" value="1"/>
</dbReference>
<feature type="domain" description="U3 small nucleolar RNA-associated protein 15 C-terminal" evidence="8">
    <location>
        <begin position="113"/>
        <end position="254"/>
    </location>
</feature>
<evidence type="ECO:0000256" key="1">
    <source>
        <dbReference type="ARBA" id="ARBA00004604"/>
    </source>
</evidence>
<dbReference type="GO" id="GO:0045943">
    <property type="term" value="P:positive regulation of transcription by RNA polymerase I"/>
    <property type="evidence" value="ECO:0007669"/>
    <property type="project" value="TreeGrafter"/>
</dbReference>
<feature type="region of interest" description="Disordered" evidence="7">
    <location>
        <begin position="101"/>
        <end position="121"/>
    </location>
</feature>
<comment type="subcellular location">
    <subcellularLocation>
        <location evidence="1">Nucleus</location>
        <location evidence="1">Nucleolus</location>
    </subcellularLocation>
</comment>
<evidence type="ECO:0000256" key="5">
    <source>
        <dbReference type="ARBA" id="ARBA00023242"/>
    </source>
</evidence>
<dbReference type="SUPFAM" id="SSF50978">
    <property type="entry name" value="WD40 repeat-like"/>
    <property type="match status" value="1"/>
</dbReference>
<dbReference type="EMBL" id="SGPJ01000135">
    <property type="protein sequence ID" value="THG98090.1"/>
    <property type="molecule type" value="Genomic_DNA"/>
</dbReference>
<sequence>MSFNGSSSRLLTGGLDQMVKVYDVSTYKVVHTMRYPAPVLCLAVSPDETHIAAGMSDGTLSVRRRQAKASESSAHDLFSAAALRTGAFESLLGNLPSIGKGHVKSKQKSKPVGDANELRVENKRKKRLKEYDRLLKGFKYSAALDSVLLKQVPPTTTFSLIQELIHRDGLRTALAGRDDVLLEPILRLLLKHVSDPRFGGMVCDVAGVVIEMYTPVLGQSPLIDTLFLRLRKKVAAELRFQQELIKARAALNMILASAALTSVPLP</sequence>
<proteinExistence type="predicted"/>
<dbReference type="Pfam" id="PF09384">
    <property type="entry name" value="UTP15_C"/>
    <property type="match status" value="1"/>
</dbReference>
<dbReference type="GO" id="GO:0005730">
    <property type="term" value="C:nucleolus"/>
    <property type="evidence" value="ECO:0007669"/>
    <property type="project" value="UniProtKB-SubCell"/>
</dbReference>
<dbReference type="AlphaFoldDB" id="A0A4S4KJN2"/>
<evidence type="ECO:0000256" key="3">
    <source>
        <dbReference type="ARBA" id="ARBA00022574"/>
    </source>
</evidence>
<keyword evidence="10" id="KW-1185">Reference proteome</keyword>
<dbReference type="PROSITE" id="PS50082">
    <property type="entry name" value="WD_REPEATS_2"/>
    <property type="match status" value="1"/>
</dbReference>
<evidence type="ECO:0000313" key="10">
    <source>
        <dbReference type="Proteomes" id="UP000309038"/>
    </source>
</evidence>
<evidence type="ECO:0000256" key="6">
    <source>
        <dbReference type="PROSITE-ProRule" id="PRU00221"/>
    </source>
</evidence>
<protein>
    <recommendedName>
        <fullName evidence="8">U3 small nucleolar RNA-associated protein 15 C-terminal domain-containing protein</fullName>
    </recommendedName>
</protein>
<gene>
    <name evidence="9" type="ORF">EW026_g4037</name>
</gene>
<dbReference type="InterPro" id="IPR018983">
    <property type="entry name" value="U3_snoRNA-assocProt_15_C"/>
</dbReference>
<dbReference type="InterPro" id="IPR001680">
    <property type="entry name" value="WD40_rpt"/>
</dbReference>
<keyword evidence="3 6" id="KW-0853">WD repeat</keyword>
<keyword evidence="5" id="KW-0539">Nucleus</keyword>
<dbReference type="Pfam" id="PF00400">
    <property type="entry name" value="WD40"/>
    <property type="match status" value="1"/>
</dbReference>
<dbReference type="Gene3D" id="2.130.10.10">
    <property type="entry name" value="YVTN repeat-like/Quinoprotein amine dehydrogenase"/>
    <property type="match status" value="1"/>
</dbReference>
<evidence type="ECO:0000259" key="8">
    <source>
        <dbReference type="Pfam" id="PF09384"/>
    </source>
</evidence>
<accession>A0A4S4KJN2</accession>